<dbReference type="OrthoDB" id="445007at2759"/>
<dbReference type="Proteomes" id="UP000325558">
    <property type="component" value="Unassembled WGS sequence"/>
</dbReference>
<name>A0A5N6YPF5_9EURO</name>
<dbReference type="PANTHER" id="PTHR31630:SF6">
    <property type="entry name" value="PHYTANOYL-COA DIOXYGENASE-RELATED"/>
    <property type="match status" value="1"/>
</dbReference>
<sequence length="229" mass="26367">MFQWLESFPWGFNRSDRSTWIDQHLPEHIKGGMCHAYNVQNEKFMWEARSEPRVIDAFAKLRGTDKLLVSFDGMNFVLPCGTPLLQSQPWPHIDQNGGLLVMKGSTKLMPEFFKTHAGTMDRLTWGLMQWFENRGCEIQKVNAEAGDLILWDYGTIYFTCIPTSQNTRAVIYACCTPLTIYNTDWPHDNLFTETSLAKLPIKDAGVLTRLFEEPLKTELVLRLVGKLPY</sequence>
<dbReference type="PANTHER" id="PTHR31630">
    <property type="entry name" value="PHYTANOYL-COA DIOXYGENASE-RELATED-RELATED"/>
    <property type="match status" value="1"/>
</dbReference>
<organism evidence="1">
    <name type="scientific">Aspergillus arachidicola</name>
    <dbReference type="NCBI Taxonomy" id="656916"/>
    <lineage>
        <taxon>Eukaryota</taxon>
        <taxon>Fungi</taxon>
        <taxon>Dikarya</taxon>
        <taxon>Ascomycota</taxon>
        <taxon>Pezizomycotina</taxon>
        <taxon>Eurotiomycetes</taxon>
        <taxon>Eurotiomycetidae</taxon>
        <taxon>Eurotiales</taxon>
        <taxon>Aspergillaceae</taxon>
        <taxon>Aspergillus</taxon>
        <taxon>Aspergillus subgen. Circumdati</taxon>
    </lineage>
</organism>
<evidence type="ECO:0000313" key="1">
    <source>
        <dbReference type="EMBL" id="KAE8347291.1"/>
    </source>
</evidence>
<dbReference type="AlphaFoldDB" id="A0A5N6YPF5"/>
<gene>
    <name evidence="1" type="ORF">BDV24DRAFT_146825</name>
</gene>
<reference evidence="1" key="1">
    <citation type="submission" date="2019-04" db="EMBL/GenBank/DDBJ databases">
        <title>Friends and foes A comparative genomics study of 23 Aspergillus species from section Flavi.</title>
        <authorList>
            <consortium name="DOE Joint Genome Institute"/>
            <person name="Kjaerbolling I."/>
            <person name="Vesth T."/>
            <person name="Frisvad J.C."/>
            <person name="Nybo J.L."/>
            <person name="Theobald S."/>
            <person name="Kildgaard S."/>
            <person name="Isbrandt T."/>
            <person name="Kuo A."/>
            <person name="Sato A."/>
            <person name="Lyhne E.K."/>
            <person name="Kogle M.E."/>
            <person name="Wiebenga A."/>
            <person name="Kun R.S."/>
            <person name="Lubbers R.J."/>
            <person name="Makela M.R."/>
            <person name="Barry K."/>
            <person name="Chovatia M."/>
            <person name="Clum A."/>
            <person name="Daum C."/>
            <person name="Haridas S."/>
            <person name="He G."/>
            <person name="LaButti K."/>
            <person name="Lipzen A."/>
            <person name="Mondo S."/>
            <person name="Riley R."/>
            <person name="Salamov A."/>
            <person name="Simmons B.A."/>
            <person name="Magnuson J.K."/>
            <person name="Henrissat B."/>
            <person name="Mortensen U.H."/>
            <person name="Larsen T.O."/>
            <person name="Devries R.P."/>
            <person name="Grigoriev I.V."/>
            <person name="Machida M."/>
            <person name="Baker S.E."/>
            <person name="Andersen M.R."/>
        </authorList>
    </citation>
    <scope>NUCLEOTIDE SEQUENCE</scope>
    <source>
        <strain evidence="1">CBS 117612</strain>
    </source>
</reference>
<dbReference type="EMBL" id="ML737113">
    <property type="protein sequence ID" value="KAE8347291.1"/>
    <property type="molecule type" value="Genomic_DNA"/>
</dbReference>
<protein>
    <submittedName>
        <fullName evidence="1">Uncharacterized protein</fullName>
    </submittedName>
</protein>
<accession>A0A5N6YPF5</accession>
<proteinExistence type="predicted"/>
<dbReference type="SUPFAM" id="SSF51197">
    <property type="entry name" value="Clavaminate synthase-like"/>
    <property type="match status" value="1"/>
</dbReference>